<gene>
    <name evidence="2" type="ORF">DPMN_104174</name>
</gene>
<accession>A0A9D4K2M8</accession>
<dbReference type="AlphaFoldDB" id="A0A9D4K2M8"/>
<protein>
    <submittedName>
        <fullName evidence="2">Uncharacterized protein</fullName>
    </submittedName>
</protein>
<reference evidence="2" key="1">
    <citation type="journal article" date="2019" name="bioRxiv">
        <title>The Genome of the Zebra Mussel, Dreissena polymorpha: A Resource for Invasive Species Research.</title>
        <authorList>
            <person name="McCartney M.A."/>
            <person name="Auch B."/>
            <person name="Kono T."/>
            <person name="Mallez S."/>
            <person name="Zhang Y."/>
            <person name="Obille A."/>
            <person name="Becker A."/>
            <person name="Abrahante J.E."/>
            <person name="Garbe J."/>
            <person name="Badalamenti J.P."/>
            <person name="Herman A."/>
            <person name="Mangelson H."/>
            <person name="Liachko I."/>
            <person name="Sullivan S."/>
            <person name="Sone E.D."/>
            <person name="Koren S."/>
            <person name="Silverstein K.A.T."/>
            <person name="Beckman K.B."/>
            <person name="Gohl D.M."/>
        </authorList>
    </citation>
    <scope>NUCLEOTIDE SEQUENCE</scope>
    <source>
        <strain evidence="2">Duluth1</strain>
        <tissue evidence="2">Whole animal</tissue>
    </source>
</reference>
<proteinExistence type="predicted"/>
<evidence type="ECO:0000313" key="3">
    <source>
        <dbReference type="Proteomes" id="UP000828390"/>
    </source>
</evidence>
<dbReference type="EMBL" id="JAIWYP010000004">
    <property type="protein sequence ID" value="KAH3830917.1"/>
    <property type="molecule type" value="Genomic_DNA"/>
</dbReference>
<evidence type="ECO:0000313" key="2">
    <source>
        <dbReference type="EMBL" id="KAH3830917.1"/>
    </source>
</evidence>
<dbReference type="Proteomes" id="UP000828390">
    <property type="component" value="Unassembled WGS sequence"/>
</dbReference>
<evidence type="ECO:0000256" key="1">
    <source>
        <dbReference type="SAM" id="Coils"/>
    </source>
</evidence>
<keyword evidence="1" id="KW-0175">Coiled coil</keyword>
<sequence>MPKQEDETVKLLKQLNDRIGKIEEQQQRQSHQFDMPRHHDVHAPAYEDTNDEVLFKEATAE</sequence>
<feature type="coiled-coil region" evidence="1">
    <location>
        <begin position="5"/>
        <end position="32"/>
    </location>
</feature>
<comment type="caution">
    <text evidence="2">The sequence shown here is derived from an EMBL/GenBank/DDBJ whole genome shotgun (WGS) entry which is preliminary data.</text>
</comment>
<name>A0A9D4K2M8_DREPO</name>
<keyword evidence="3" id="KW-1185">Reference proteome</keyword>
<organism evidence="2 3">
    <name type="scientific">Dreissena polymorpha</name>
    <name type="common">Zebra mussel</name>
    <name type="synonym">Mytilus polymorpha</name>
    <dbReference type="NCBI Taxonomy" id="45954"/>
    <lineage>
        <taxon>Eukaryota</taxon>
        <taxon>Metazoa</taxon>
        <taxon>Spiralia</taxon>
        <taxon>Lophotrochozoa</taxon>
        <taxon>Mollusca</taxon>
        <taxon>Bivalvia</taxon>
        <taxon>Autobranchia</taxon>
        <taxon>Heteroconchia</taxon>
        <taxon>Euheterodonta</taxon>
        <taxon>Imparidentia</taxon>
        <taxon>Neoheterodontei</taxon>
        <taxon>Myida</taxon>
        <taxon>Dreissenoidea</taxon>
        <taxon>Dreissenidae</taxon>
        <taxon>Dreissena</taxon>
    </lineage>
</organism>
<reference evidence="2" key="2">
    <citation type="submission" date="2020-11" db="EMBL/GenBank/DDBJ databases">
        <authorList>
            <person name="McCartney M.A."/>
            <person name="Auch B."/>
            <person name="Kono T."/>
            <person name="Mallez S."/>
            <person name="Becker A."/>
            <person name="Gohl D.M."/>
            <person name="Silverstein K.A.T."/>
            <person name="Koren S."/>
            <person name="Bechman K.B."/>
            <person name="Herman A."/>
            <person name="Abrahante J.E."/>
            <person name="Garbe J."/>
        </authorList>
    </citation>
    <scope>NUCLEOTIDE SEQUENCE</scope>
    <source>
        <strain evidence="2">Duluth1</strain>
        <tissue evidence="2">Whole animal</tissue>
    </source>
</reference>